<dbReference type="PANTHER" id="PTHR16199">
    <property type="entry name" value="CONDENSIN-2 COMPLEX SUBUNIT G2"/>
    <property type="match status" value="1"/>
</dbReference>
<sequence>MENISTVEVQNEQWVNLYRACFENPQVMKKNILILHKRRDEIADAAKILSIDEMLKSIDSIDFLSKPEGVKIAAKFYHFIGPNIFKKRFGSAILKLKSESLYDRYASLLISTFTSVRNSVKDCSEEEQERQIDLFVAIVASKFFELAAFCEDSVAQKKFMLLFKAVCEKSREASKSGNTALKNLMINNAQLLIHKGTIEFLWIDYTFREKMNRLNICMMLTYMFPVNFKLKIDSFDDETCFYRQVTMLKKFMTDSFVPIRSFLAKEFLGVLGRGWFQLDNDDIKEFISLFMDRLANEKVGNVRAKIYDGLHELSGYPFTKSLIRKLIVLKIPMILHDSEKCVRMSGMNCLNYLYEDKILTDEMINISQFVLALDLEKDMDVARRIVRLLVLPFFSPFLSDRKETLTTYLDKFKEHFTNNRYANYMFHKWIQSDNYVDIKVIIKHTRNLIAFSMSLLDRNLAKRSSIPQLGPYEASQMESQHSENLEVIRTFMEAAAILYKKARKQLIDLGKADAVSAIDSLVMKFYRTVKENYFNSEIYKVALTIANYTGNSIVKDEADKMFNSLKNFRTPKDRICEYLNICIEYKQMEIMEIILQGTDILNDERKLKNNIENFERTIDYCSKLLYSTKNRNIVMKEWNFYVKQWSANLERILPIFELRCQSNSDENCTINSLLIIRCLKLKFIISIMLDEYQDKMDNAGNRDNINFSNYGAWEFWKKFSCIIETYYKNTSFSNEDDGKFKEEVFKFGLETFKMLCCSYKFNKECVRLTGNWLNTVYNINGPISILILLLKLYPDAIDAMYHGPDLFNSIRDILHRFLVDLRPWITECLSDEDESTQKTHNEINRLWQVIQNKFESLAFINIGRI</sequence>
<organism evidence="1 2">
    <name type="scientific">Parastrongyloides trichosuri</name>
    <name type="common">Possum-specific nematode worm</name>
    <dbReference type="NCBI Taxonomy" id="131310"/>
    <lineage>
        <taxon>Eukaryota</taxon>
        <taxon>Metazoa</taxon>
        <taxon>Ecdysozoa</taxon>
        <taxon>Nematoda</taxon>
        <taxon>Chromadorea</taxon>
        <taxon>Rhabditida</taxon>
        <taxon>Tylenchina</taxon>
        <taxon>Panagrolaimomorpha</taxon>
        <taxon>Strongyloidoidea</taxon>
        <taxon>Strongyloididae</taxon>
        <taxon>Parastrongyloides</taxon>
    </lineage>
</organism>
<dbReference type="STRING" id="131310.A0A0N4ZRG4"/>
<name>A0A0N4ZRG4_PARTI</name>
<dbReference type="GO" id="GO:0000796">
    <property type="term" value="C:condensin complex"/>
    <property type="evidence" value="ECO:0007669"/>
    <property type="project" value="TreeGrafter"/>
</dbReference>
<dbReference type="AlphaFoldDB" id="A0A0N4ZRG4"/>
<keyword evidence="1" id="KW-1185">Reference proteome</keyword>
<dbReference type="PANTHER" id="PTHR16199:SF4">
    <property type="entry name" value="CONDENSIN-2 COMPLEX SUBUNIT G2"/>
    <property type="match status" value="1"/>
</dbReference>
<dbReference type="SUPFAM" id="SSF48371">
    <property type="entry name" value="ARM repeat"/>
    <property type="match status" value="1"/>
</dbReference>
<reference evidence="2" key="1">
    <citation type="submission" date="2017-02" db="UniProtKB">
        <authorList>
            <consortium name="WormBaseParasite"/>
        </authorList>
    </citation>
    <scope>IDENTIFICATION</scope>
</reference>
<accession>A0A0N4ZRG4</accession>
<proteinExistence type="predicted"/>
<dbReference type="GO" id="GO:0000070">
    <property type="term" value="P:mitotic sister chromatid segregation"/>
    <property type="evidence" value="ECO:0007669"/>
    <property type="project" value="TreeGrafter"/>
</dbReference>
<dbReference type="InterPro" id="IPR016024">
    <property type="entry name" value="ARM-type_fold"/>
</dbReference>
<dbReference type="Proteomes" id="UP000038045">
    <property type="component" value="Unplaced"/>
</dbReference>
<dbReference type="WBParaSite" id="PTRK_0001110000.1">
    <property type="protein sequence ID" value="PTRK_0001110000.1"/>
    <property type="gene ID" value="PTRK_0001110000"/>
</dbReference>
<protein>
    <submittedName>
        <fullName evidence="2">Condensin complex subunit 1</fullName>
    </submittedName>
</protein>
<dbReference type="GO" id="GO:0005634">
    <property type="term" value="C:nucleus"/>
    <property type="evidence" value="ECO:0007669"/>
    <property type="project" value="TreeGrafter"/>
</dbReference>
<evidence type="ECO:0000313" key="2">
    <source>
        <dbReference type="WBParaSite" id="PTRK_0001110000.1"/>
    </source>
</evidence>
<evidence type="ECO:0000313" key="1">
    <source>
        <dbReference type="Proteomes" id="UP000038045"/>
    </source>
</evidence>